<reference evidence="1" key="1">
    <citation type="submission" date="2021-01" db="EMBL/GenBank/DDBJ databases">
        <authorList>
            <person name="Corre E."/>
            <person name="Pelletier E."/>
            <person name="Niang G."/>
            <person name="Scheremetjew M."/>
            <person name="Finn R."/>
            <person name="Kale V."/>
            <person name="Holt S."/>
            <person name="Cochrane G."/>
            <person name="Meng A."/>
            <person name="Brown T."/>
            <person name="Cohen L."/>
        </authorList>
    </citation>
    <scope>NUCLEOTIDE SEQUENCE</scope>
    <source>
        <strain evidence="1">S3</strain>
    </source>
</reference>
<accession>A0A7S3IUU1</accession>
<organism evidence="1">
    <name type="scientific">Strombidium inclinatum</name>
    <dbReference type="NCBI Taxonomy" id="197538"/>
    <lineage>
        <taxon>Eukaryota</taxon>
        <taxon>Sar</taxon>
        <taxon>Alveolata</taxon>
        <taxon>Ciliophora</taxon>
        <taxon>Intramacronucleata</taxon>
        <taxon>Spirotrichea</taxon>
        <taxon>Oligotrichia</taxon>
        <taxon>Strombidiidae</taxon>
        <taxon>Strombidium</taxon>
    </lineage>
</organism>
<gene>
    <name evidence="1" type="ORF">SINC0208_LOCUS12763</name>
</gene>
<evidence type="ECO:0000313" key="1">
    <source>
        <dbReference type="EMBL" id="CAE0332127.1"/>
    </source>
</evidence>
<protein>
    <submittedName>
        <fullName evidence="1">Uncharacterized protein</fullName>
    </submittedName>
</protein>
<proteinExistence type="predicted"/>
<sequence>MILSSRGLRFCLLGGDELARVQGLSGLGAGARVGGWLYEVDVVELLLDLEEIVRDRLARLDLQRIVQMNGSKLVESGWEVHELERVLALDFFEEGAAQRLFERPRLGREFGNLDLGRLLRLAHAGRDWRVGFNFLLPEEIRASQSHVCQELGRRSISPVGGVVAKVRFGFQKFFSLLFSDLLECN</sequence>
<dbReference type="AlphaFoldDB" id="A0A7S3IUU1"/>
<dbReference type="EMBL" id="HBIH01031977">
    <property type="protein sequence ID" value="CAE0332127.1"/>
    <property type="molecule type" value="Transcribed_RNA"/>
</dbReference>
<name>A0A7S3IUU1_9SPIT</name>